<evidence type="ECO:0000259" key="2">
    <source>
        <dbReference type="Pfam" id="PF00144"/>
    </source>
</evidence>
<keyword evidence="3" id="KW-0645">Protease</keyword>
<evidence type="ECO:0000313" key="4">
    <source>
        <dbReference type="Proteomes" id="UP000198878"/>
    </source>
</evidence>
<dbReference type="InterPro" id="IPR050491">
    <property type="entry name" value="AmpC-like"/>
</dbReference>
<feature type="chain" id="PRO_5039716384" evidence="1">
    <location>
        <begin position="34"/>
        <end position="400"/>
    </location>
</feature>
<dbReference type="Gene3D" id="3.40.710.10">
    <property type="entry name" value="DD-peptidase/beta-lactamase superfamily"/>
    <property type="match status" value="1"/>
</dbReference>
<evidence type="ECO:0000313" key="3">
    <source>
        <dbReference type="EMBL" id="SEF38492.1"/>
    </source>
</evidence>
<feature type="domain" description="Beta-lactamase-related" evidence="2">
    <location>
        <begin position="55"/>
        <end position="377"/>
    </location>
</feature>
<keyword evidence="4" id="KW-1185">Reference proteome</keyword>
<dbReference type="InterPro" id="IPR001466">
    <property type="entry name" value="Beta-lactam-related"/>
</dbReference>
<reference evidence="4" key="1">
    <citation type="submission" date="2016-10" db="EMBL/GenBank/DDBJ databases">
        <authorList>
            <person name="Varghese N."/>
            <person name="Submissions S."/>
        </authorList>
    </citation>
    <scope>NUCLEOTIDE SEQUENCE [LARGE SCALE GENOMIC DNA]</scope>
    <source>
        <strain evidence="4">DSM 44654</strain>
    </source>
</reference>
<dbReference type="OrthoDB" id="503788at2"/>
<dbReference type="EMBL" id="FNUJ01000023">
    <property type="protein sequence ID" value="SEF38492.1"/>
    <property type="molecule type" value="Genomic_DNA"/>
</dbReference>
<dbReference type="RefSeq" id="WP_086678599.1">
    <property type="nucleotide sequence ID" value="NZ_FNUJ01000023.1"/>
</dbReference>
<dbReference type="Proteomes" id="UP000198878">
    <property type="component" value="Unassembled WGS sequence"/>
</dbReference>
<feature type="signal peptide" evidence="1">
    <location>
        <begin position="1"/>
        <end position="33"/>
    </location>
</feature>
<dbReference type="PANTHER" id="PTHR46825:SF7">
    <property type="entry name" value="D-ALANYL-D-ALANINE CARBOXYPEPTIDASE"/>
    <property type="match status" value="1"/>
</dbReference>
<dbReference type="PANTHER" id="PTHR46825">
    <property type="entry name" value="D-ALANYL-D-ALANINE-CARBOXYPEPTIDASE/ENDOPEPTIDASE AMPH"/>
    <property type="match status" value="1"/>
</dbReference>
<keyword evidence="3" id="KW-0378">Hydrolase</keyword>
<dbReference type="SUPFAM" id="SSF56601">
    <property type="entry name" value="beta-lactamase/transpeptidase-like"/>
    <property type="match status" value="1"/>
</dbReference>
<dbReference type="AlphaFoldDB" id="A0A1H5RJF5"/>
<dbReference type="InterPro" id="IPR012338">
    <property type="entry name" value="Beta-lactam/transpept-like"/>
</dbReference>
<evidence type="ECO:0000256" key="1">
    <source>
        <dbReference type="SAM" id="SignalP"/>
    </source>
</evidence>
<dbReference type="Pfam" id="PF00144">
    <property type="entry name" value="Beta-lactamase"/>
    <property type="match status" value="1"/>
</dbReference>
<dbReference type="GO" id="GO:0004180">
    <property type="term" value="F:carboxypeptidase activity"/>
    <property type="evidence" value="ECO:0007669"/>
    <property type="project" value="UniProtKB-KW"/>
</dbReference>
<accession>A0A1H5RJF5</accession>
<proteinExistence type="predicted"/>
<name>A0A1H5RJF5_9PSEU</name>
<gene>
    <name evidence="3" type="ORF">SAMN05421837_12312</name>
</gene>
<sequence>MKKKAFGRRATTVGVVLAALAAGAIAYSSTAQPAVASQQPATRLGAALHDTLQSYLDTHRTQDRMSTVALRVTYPDRRPATSVSVSTGRAVPDDALWQIGSNTKAFTSVLLLRLEAEGRLSISDKLGKWLPEYSAWRDVTITQLLSMTSRIPDYAQQDAFGEVILDHPATVFTPKRLVSFVADLPLNPIGYGYSNTNYLLAQMIIERVTHDSFDAQLHRHILGPLKMQDTCLPPACPRDTARRMPAGYSGVSALPTWLGKPVPALALSWAQGAGGLIGSLPDLTTWAKALYQGRLLPPTQQRELQSLVSATTGKPIRTVTPQDPVGFGLGIAQRLDAGTGRPVWAYRGETFGFQVLHTYVPDSGLVITLAVNSTANEDTLTGLADTVHRMVDESRSHAGR</sequence>
<organism evidence="3 4">
    <name type="scientific">Amycolatopsis pretoriensis</name>
    <dbReference type="NCBI Taxonomy" id="218821"/>
    <lineage>
        <taxon>Bacteria</taxon>
        <taxon>Bacillati</taxon>
        <taxon>Actinomycetota</taxon>
        <taxon>Actinomycetes</taxon>
        <taxon>Pseudonocardiales</taxon>
        <taxon>Pseudonocardiaceae</taxon>
        <taxon>Amycolatopsis</taxon>
    </lineage>
</organism>
<protein>
    <submittedName>
        <fullName evidence="3">D-alanyl-D-alanine carboxypeptidase</fullName>
    </submittedName>
</protein>
<keyword evidence="3" id="KW-0121">Carboxypeptidase</keyword>
<dbReference type="STRING" id="218821.SAMN05421837_12312"/>
<keyword evidence="1" id="KW-0732">Signal</keyword>